<name>A0A2A2WRI5_9ACTN</name>
<dbReference type="PROSITE" id="PS00485">
    <property type="entry name" value="A_DEAMINASE"/>
    <property type="match status" value="1"/>
</dbReference>
<dbReference type="NCBIfam" id="TIGR01430">
    <property type="entry name" value="aden_deam"/>
    <property type="match status" value="1"/>
</dbReference>
<evidence type="ECO:0000256" key="2">
    <source>
        <dbReference type="ARBA" id="ARBA00006676"/>
    </source>
</evidence>
<dbReference type="SUPFAM" id="SSF51556">
    <property type="entry name" value="Metallo-dependent hydrolases"/>
    <property type="match status" value="1"/>
</dbReference>
<evidence type="ECO:0000259" key="6">
    <source>
        <dbReference type="Pfam" id="PF00962"/>
    </source>
</evidence>
<organism evidence="7 8">
    <name type="scientific">Dietzia natronolimnaea</name>
    <dbReference type="NCBI Taxonomy" id="161920"/>
    <lineage>
        <taxon>Bacteria</taxon>
        <taxon>Bacillati</taxon>
        <taxon>Actinomycetota</taxon>
        <taxon>Actinomycetes</taxon>
        <taxon>Mycobacteriales</taxon>
        <taxon>Dietziaceae</taxon>
        <taxon>Dietzia</taxon>
    </lineage>
</organism>
<evidence type="ECO:0000313" key="8">
    <source>
        <dbReference type="Proteomes" id="UP000218810"/>
    </source>
</evidence>
<protein>
    <submittedName>
        <fullName evidence="7">Adenosine deaminase</fullName>
    </submittedName>
</protein>
<dbReference type="Proteomes" id="UP000218810">
    <property type="component" value="Unassembled WGS sequence"/>
</dbReference>
<dbReference type="OrthoDB" id="105475at2"/>
<dbReference type="InterPro" id="IPR001365">
    <property type="entry name" value="A_deaminase_dom"/>
</dbReference>
<dbReference type="InterPro" id="IPR032466">
    <property type="entry name" value="Metal_Hydrolase"/>
</dbReference>
<comment type="cofactor">
    <cofactor evidence="1">
        <name>Zn(2+)</name>
        <dbReference type="ChEBI" id="CHEBI:29105"/>
    </cofactor>
</comment>
<keyword evidence="3" id="KW-0479">Metal-binding</keyword>
<evidence type="ECO:0000256" key="3">
    <source>
        <dbReference type="ARBA" id="ARBA00022723"/>
    </source>
</evidence>
<dbReference type="PANTHER" id="PTHR43114:SF6">
    <property type="entry name" value="ADENINE DEAMINASE"/>
    <property type="match status" value="1"/>
</dbReference>
<dbReference type="GO" id="GO:0019239">
    <property type="term" value="F:deaminase activity"/>
    <property type="evidence" value="ECO:0007669"/>
    <property type="project" value="InterPro"/>
</dbReference>
<keyword evidence="8" id="KW-1185">Reference proteome</keyword>
<dbReference type="Gene3D" id="3.20.20.140">
    <property type="entry name" value="Metal-dependent hydrolases"/>
    <property type="match status" value="1"/>
</dbReference>
<dbReference type="AlphaFoldDB" id="A0A2A2WRI5"/>
<proteinExistence type="inferred from homology"/>
<keyword evidence="4" id="KW-0378">Hydrolase</keyword>
<gene>
    <name evidence="7" type="primary">add</name>
    <name evidence="7" type="ORF">CEY15_06095</name>
</gene>
<keyword evidence="5" id="KW-0862">Zinc</keyword>
<accession>A0A2A2WRI5</accession>
<dbReference type="GO" id="GO:0016814">
    <property type="term" value="F:hydrolase activity, acting on carbon-nitrogen (but not peptide) bonds, in cyclic amidines"/>
    <property type="evidence" value="ECO:0007669"/>
    <property type="project" value="UniProtKB-ARBA"/>
</dbReference>
<feature type="domain" description="Adenosine deaminase" evidence="6">
    <location>
        <begin position="20"/>
        <end position="332"/>
    </location>
</feature>
<evidence type="ECO:0000256" key="4">
    <source>
        <dbReference type="ARBA" id="ARBA00022801"/>
    </source>
</evidence>
<comment type="similarity">
    <text evidence="2">Belongs to the metallo-dependent hydrolases superfamily. Adenosine and AMP deaminases family.</text>
</comment>
<reference evidence="8" key="1">
    <citation type="submission" date="2017-09" db="EMBL/GenBank/DDBJ databases">
        <authorList>
            <person name="Zhang Y."/>
            <person name="Huang X."/>
            <person name="Liu J."/>
            <person name="Lu L."/>
            <person name="Peng K."/>
        </authorList>
    </citation>
    <scope>NUCLEOTIDE SEQUENCE [LARGE SCALE GENOMIC DNA]</scope>
    <source>
        <strain evidence="8">S-XJ-1</strain>
    </source>
</reference>
<dbReference type="EMBL" id="NTGA01000012">
    <property type="protein sequence ID" value="PAY23810.1"/>
    <property type="molecule type" value="Genomic_DNA"/>
</dbReference>
<sequence>MIRPAPPGHCPAYERYAALPKAHLHVHLEAAMRPGTMREWCAEDGVEVPPLVDFPHFTGFLDAYGVLISLLHTPERLGRLLDEVVADAAAQGVVALEFASIPDKSAAFDSAEEALEFILPAASAAGRRHGVWTGAIVSIDRGAGPGHALEAAGLAARFAERGVVAVGLVADERGNPVADAAEAFAIAREAGLGVVPHAGELAGPEEVRSALDLGVDRIQHGVRAAEDPRVVAELAASGVCLDVCPSSNVILGVYPTLAEHPLPTLLDAGVRCSIGADDPLLFGVDVVDEYVLAHEQMGIPDAGLAGCARASIDSSFAPADLKRGALAGVDDWEREAGQLPG</sequence>
<evidence type="ECO:0000313" key="7">
    <source>
        <dbReference type="EMBL" id="PAY23810.1"/>
    </source>
</evidence>
<dbReference type="GO" id="GO:0046872">
    <property type="term" value="F:metal ion binding"/>
    <property type="evidence" value="ECO:0007669"/>
    <property type="project" value="UniProtKB-KW"/>
</dbReference>
<dbReference type="InterPro" id="IPR006330">
    <property type="entry name" value="Ado/ade_deaminase"/>
</dbReference>
<dbReference type="RefSeq" id="WP_095717711.1">
    <property type="nucleotide sequence ID" value="NZ_NTGA01000012.1"/>
</dbReference>
<comment type="caution">
    <text evidence="7">The sequence shown here is derived from an EMBL/GenBank/DDBJ whole genome shotgun (WGS) entry which is preliminary data.</text>
</comment>
<dbReference type="PANTHER" id="PTHR43114">
    <property type="entry name" value="ADENINE DEAMINASE"/>
    <property type="match status" value="1"/>
</dbReference>
<dbReference type="Pfam" id="PF00962">
    <property type="entry name" value="A_deaminase"/>
    <property type="match status" value="1"/>
</dbReference>
<evidence type="ECO:0000256" key="1">
    <source>
        <dbReference type="ARBA" id="ARBA00001947"/>
    </source>
</evidence>
<dbReference type="InterPro" id="IPR006650">
    <property type="entry name" value="A/AMP_deam_AS"/>
</dbReference>
<dbReference type="GO" id="GO:0009168">
    <property type="term" value="P:purine ribonucleoside monophosphate biosynthetic process"/>
    <property type="evidence" value="ECO:0007669"/>
    <property type="project" value="InterPro"/>
</dbReference>
<evidence type="ECO:0000256" key="5">
    <source>
        <dbReference type="ARBA" id="ARBA00022833"/>
    </source>
</evidence>